<accession>O57698</accession>
<dbReference type="PIR" id="T00004">
    <property type="entry name" value="T00004"/>
</dbReference>
<keyword evidence="1" id="KW-0175">Coiled coil</keyword>
<name>O57698_ACIAM</name>
<gene>
    <name evidence="2" type="primary">pepI</name>
</gene>
<organism evidence="2">
    <name type="scientific">Acidianus ambivalens</name>
    <name type="common">Desulfurolobus ambivalens</name>
    <dbReference type="NCBI Taxonomy" id="2283"/>
    <lineage>
        <taxon>Archaea</taxon>
        <taxon>Thermoproteota</taxon>
        <taxon>Thermoprotei</taxon>
        <taxon>Sulfolobales</taxon>
        <taxon>Sulfolobaceae</taxon>
        <taxon>Acidianus</taxon>
    </lineage>
</organism>
<evidence type="ECO:0000313" key="2">
    <source>
        <dbReference type="EMBL" id="CAA12521.1"/>
    </source>
</evidence>
<proteinExistence type="predicted"/>
<evidence type="ECO:0000256" key="1">
    <source>
        <dbReference type="SAM" id="Coils"/>
    </source>
</evidence>
<dbReference type="AlphaFoldDB" id="O57698"/>
<dbReference type="RefSeq" id="WP_011167192.1">
    <property type="nucleotide sequence ID" value="NC_005562.1"/>
</dbReference>
<protein>
    <submittedName>
        <fullName evidence="2">Hypothetical Pep I protein</fullName>
    </submittedName>
</protein>
<feature type="coiled-coil region" evidence="1">
    <location>
        <begin position="25"/>
        <end position="52"/>
    </location>
</feature>
<sequence>MNKQKLEKFANLELDLLSVLLSLSDDDVDNLINELENILQKYKEKAIETDVLQLLNKLSDEEKRKLIEKLLK</sequence>
<keyword evidence="2" id="KW-0614">Plasmid</keyword>
<reference evidence="2" key="1">
    <citation type="journal article" date="1999" name="Genetics">
        <title>Molecular analysis of pDL10 from Acidianus ambivalens reveals a family of related plasmids from extremely thermophilic and acidophilic archaea.</title>
        <authorList>
            <person name="Kletzin A."/>
            <person name="Lieke A."/>
            <person name="Urich T."/>
            <person name="Charlebois R.L."/>
            <person name="Sensen C.W."/>
        </authorList>
    </citation>
    <scope>NUCLEOTIDE SEQUENCE [LARGE SCALE GENOMIC DNA]</scope>
    <source>
        <strain evidence="2">Lei 10</strain>
        <plasmid evidence="2">pDL10</plasmid>
    </source>
</reference>
<geneLocation type="plasmid" evidence="2">
    <name>pDL10</name>
</geneLocation>
<dbReference type="EMBL" id="AJ225333">
    <property type="protein sequence ID" value="CAA12521.1"/>
    <property type="molecule type" value="Genomic_DNA"/>
</dbReference>